<dbReference type="AlphaFoldDB" id="A0A1A9ZGB9"/>
<sequence>MELHALALLMVTMFWLRWTGRQLLVVLFLVVKIAASKFLLLQAYCKYFYYSKIAATLSESLSARIESIAHFKHNSPSVCKRCNSFCKASTCDCLCCFHIPVLRTGFSDYTMTKKAPTLCKKCTMYSHSAGRSFRGFPDLPETRQRVTRSNGNTNFSSGDTPVTSLTLMKERPLKIYSTTNCQGKYETYVKLTVGGMTLENVI</sequence>
<proteinExistence type="predicted"/>
<reference evidence="2" key="1">
    <citation type="submission" date="2014-03" db="EMBL/GenBank/DDBJ databases">
        <authorList>
            <person name="Aksoy S."/>
            <person name="Warren W."/>
            <person name="Wilson R.K."/>
        </authorList>
    </citation>
    <scope>NUCLEOTIDE SEQUENCE [LARGE SCALE GENOMIC DNA]</scope>
    <source>
        <strain evidence="2">IAEA</strain>
    </source>
</reference>
<dbReference type="VEuPathDB" id="VectorBase:GPAI013743"/>
<name>A0A1A9ZGB9_GLOPL</name>
<evidence type="ECO:0000313" key="1">
    <source>
        <dbReference type="EnsemblMetazoa" id="GPAI013743-PA"/>
    </source>
</evidence>
<reference evidence="1" key="2">
    <citation type="submission" date="2020-05" db="UniProtKB">
        <authorList>
            <consortium name="EnsemblMetazoa"/>
        </authorList>
    </citation>
    <scope>IDENTIFICATION</scope>
    <source>
        <strain evidence="1">IAEA</strain>
    </source>
</reference>
<evidence type="ECO:0000313" key="2">
    <source>
        <dbReference type="Proteomes" id="UP000092445"/>
    </source>
</evidence>
<keyword evidence="2" id="KW-1185">Reference proteome</keyword>
<accession>A0A1A9ZGB9</accession>
<protein>
    <submittedName>
        <fullName evidence="1">Uncharacterized protein</fullName>
    </submittedName>
</protein>
<organism evidence="1 2">
    <name type="scientific">Glossina pallidipes</name>
    <name type="common">Tsetse fly</name>
    <dbReference type="NCBI Taxonomy" id="7398"/>
    <lineage>
        <taxon>Eukaryota</taxon>
        <taxon>Metazoa</taxon>
        <taxon>Ecdysozoa</taxon>
        <taxon>Arthropoda</taxon>
        <taxon>Hexapoda</taxon>
        <taxon>Insecta</taxon>
        <taxon>Pterygota</taxon>
        <taxon>Neoptera</taxon>
        <taxon>Endopterygota</taxon>
        <taxon>Diptera</taxon>
        <taxon>Brachycera</taxon>
        <taxon>Muscomorpha</taxon>
        <taxon>Hippoboscoidea</taxon>
        <taxon>Glossinidae</taxon>
        <taxon>Glossina</taxon>
    </lineage>
</organism>
<dbReference type="Proteomes" id="UP000092445">
    <property type="component" value="Unassembled WGS sequence"/>
</dbReference>
<dbReference type="EnsemblMetazoa" id="GPAI013743-RA">
    <property type="protein sequence ID" value="GPAI013743-PA"/>
    <property type="gene ID" value="GPAI013743"/>
</dbReference>